<comment type="caution">
    <text evidence="2">The sequence shown here is derived from an EMBL/GenBank/DDBJ whole genome shotgun (WGS) entry which is preliminary data.</text>
</comment>
<feature type="region of interest" description="Disordered" evidence="1">
    <location>
        <begin position="27"/>
        <end position="51"/>
    </location>
</feature>
<organism evidence="2 3">
    <name type="scientific">Streptomyces scabichelini</name>
    <dbReference type="NCBI Taxonomy" id="2711217"/>
    <lineage>
        <taxon>Bacteria</taxon>
        <taxon>Bacillati</taxon>
        <taxon>Actinomycetota</taxon>
        <taxon>Actinomycetes</taxon>
        <taxon>Kitasatosporales</taxon>
        <taxon>Streptomycetaceae</taxon>
        <taxon>Streptomyces</taxon>
    </lineage>
</organism>
<reference evidence="2 3" key="1">
    <citation type="submission" date="2020-02" db="EMBL/GenBank/DDBJ databases">
        <title>Whole-genome analyses of novel actinobacteria.</title>
        <authorList>
            <person name="Sahin N."/>
            <person name="Gencbay T."/>
        </authorList>
    </citation>
    <scope>NUCLEOTIDE SEQUENCE [LARGE SCALE GENOMIC DNA]</scope>
    <source>
        <strain evidence="2 3">HC44</strain>
    </source>
</reference>
<evidence type="ECO:0000313" key="3">
    <source>
        <dbReference type="Proteomes" id="UP000472335"/>
    </source>
</evidence>
<dbReference type="EMBL" id="JAAKZY010000008">
    <property type="protein sequence ID" value="NGO06952.1"/>
    <property type="molecule type" value="Genomic_DNA"/>
</dbReference>
<proteinExistence type="predicted"/>
<dbReference type="Proteomes" id="UP000472335">
    <property type="component" value="Unassembled WGS sequence"/>
</dbReference>
<gene>
    <name evidence="2" type="ORF">G5C60_04565</name>
</gene>
<sequence>MRRLVIPAVAAVVALVGGCADEPSGCDAKPKLSEAEGEKRPVEIEPSQRHPGIVDSELEDALPSPELEAEPVEKVLNHLRQETLRMAGVIGETGPGKCDGEVMRPRGETVRCTVSFEGVTVPWLVTSQGNTSGTAGAFSQDFVYTAQPLKTVHTAQSVYDWFAWETGKNGTTEGPTAPVDPRCDRLPKVFTAEPGEETGYFCQDISVGCTDDVQHVEWSDHAIHVDKLGRLSFLA</sequence>
<accession>A0A6G4UYU9</accession>
<name>A0A6G4UYU9_9ACTN</name>
<feature type="compositionally biased region" description="Basic and acidic residues" evidence="1">
    <location>
        <begin position="28"/>
        <end position="48"/>
    </location>
</feature>
<dbReference type="AlphaFoldDB" id="A0A6G4UYU9"/>
<dbReference type="RefSeq" id="WP_165254866.1">
    <property type="nucleotide sequence ID" value="NZ_JAAKZY010000008.1"/>
</dbReference>
<evidence type="ECO:0008006" key="4">
    <source>
        <dbReference type="Google" id="ProtNLM"/>
    </source>
</evidence>
<protein>
    <recommendedName>
        <fullName evidence="4">DUF4333 domain-containing protein</fullName>
    </recommendedName>
</protein>
<dbReference type="PROSITE" id="PS51257">
    <property type="entry name" value="PROKAR_LIPOPROTEIN"/>
    <property type="match status" value="1"/>
</dbReference>
<keyword evidence="3" id="KW-1185">Reference proteome</keyword>
<evidence type="ECO:0000313" key="2">
    <source>
        <dbReference type="EMBL" id="NGO06952.1"/>
    </source>
</evidence>
<evidence type="ECO:0000256" key="1">
    <source>
        <dbReference type="SAM" id="MobiDB-lite"/>
    </source>
</evidence>